<sequence>MCDDDSFNVATVPRHAVFGAQPGKGDGEDESTLGDRFFDLLPLQTNAIAKADLDHCMSLRDRCKPVSSNTEQQFEQIPAVTAAIKDASKVTAIDIVDASVENIHDNVPFELNRLAMFRPPSRTLSGRRSNTVPREENTQQSACTVELNYQENSSSNVYVHKETTNYNSKISSRGSKQPAKTLRCSAPRPLYPTQRWSRVQSVEMERKIGSLTYQATTKVRAASAEPRTQKPVMGLMRTNSSSTSKTTEIATRIQPRGPLRVRSASSNAPPIRNIATRAENAVKTNQITMAQRRNGANLTTITVQNAKKVVSKPQAIRKSSYAGPETRARARMKQSSQSLEMTKISSAVNTTPKQSMPMKSNAEDGHVSRPRTRGTHEPVRVRNTQGRAKGADGLPPIESESRFRQSLTRRPKGSDSLDRDVTKATGKENRDEIWTLTAKKPEPLLEFAPCLRSRVAAKKVQSTSATHSTRSPKTGQSKQGVHPAPRRRTEAEREAFFRRLSTPKTVATVKKCTK</sequence>
<feature type="region of interest" description="Disordered" evidence="1">
    <location>
        <begin position="314"/>
        <end position="427"/>
    </location>
</feature>
<feature type="compositionally biased region" description="Basic and acidic residues" evidence="1">
    <location>
        <begin position="412"/>
        <end position="427"/>
    </location>
</feature>
<feature type="region of interest" description="Disordered" evidence="1">
    <location>
        <begin position="168"/>
        <end position="187"/>
    </location>
</feature>
<feature type="region of interest" description="Disordered" evidence="1">
    <location>
        <begin position="455"/>
        <end position="494"/>
    </location>
</feature>
<protein>
    <submittedName>
        <fullName evidence="3">TPX2_importin domain-containing protein</fullName>
    </submittedName>
</protein>
<accession>A0A1I7VBH1</accession>
<evidence type="ECO:0000313" key="2">
    <source>
        <dbReference type="Proteomes" id="UP000095285"/>
    </source>
</evidence>
<dbReference type="Proteomes" id="UP000095285">
    <property type="component" value="Unassembled WGS sequence"/>
</dbReference>
<reference evidence="2" key="1">
    <citation type="submission" date="2012-04" db="EMBL/GenBank/DDBJ databases">
        <title>The Genome Sequence of Loa loa.</title>
        <authorList>
            <consortium name="The Broad Institute Genome Sequencing Platform"/>
            <consortium name="Broad Institute Genome Sequencing Center for Infectious Disease"/>
            <person name="Nutman T.B."/>
            <person name="Fink D.L."/>
            <person name="Russ C."/>
            <person name="Young S."/>
            <person name="Zeng Q."/>
            <person name="Gargeya S."/>
            <person name="Alvarado L."/>
            <person name="Berlin A."/>
            <person name="Chapman S.B."/>
            <person name="Chen Z."/>
            <person name="Freedman E."/>
            <person name="Gellesch M."/>
            <person name="Goldberg J."/>
            <person name="Griggs A."/>
            <person name="Gujja S."/>
            <person name="Heilman E.R."/>
            <person name="Heiman D."/>
            <person name="Howarth C."/>
            <person name="Mehta T."/>
            <person name="Neiman D."/>
            <person name="Pearson M."/>
            <person name="Roberts A."/>
            <person name="Saif S."/>
            <person name="Shea T."/>
            <person name="Shenoy N."/>
            <person name="Sisk P."/>
            <person name="Stolte C."/>
            <person name="Sykes S."/>
            <person name="White J."/>
            <person name="Yandava C."/>
            <person name="Haas B."/>
            <person name="Henn M.R."/>
            <person name="Nusbaum C."/>
            <person name="Birren B."/>
        </authorList>
    </citation>
    <scope>NUCLEOTIDE SEQUENCE [LARGE SCALE GENOMIC DNA]</scope>
</reference>
<feature type="compositionally biased region" description="Polar residues" evidence="1">
    <location>
        <begin position="333"/>
        <end position="358"/>
    </location>
</feature>
<evidence type="ECO:0000313" key="3">
    <source>
        <dbReference type="WBParaSite" id="EN70_11963"/>
    </source>
</evidence>
<name>A0A1I7VBH1_LOALO</name>
<keyword evidence="2" id="KW-1185">Reference proteome</keyword>
<feature type="compositionally biased region" description="Polar residues" evidence="1">
    <location>
        <begin position="460"/>
        <end position="479"/>
    </location>
</feature>
<organism evidence="2 3">
    <name type="scientific">Loa loa</name>
    <name type="common">Eye worm</name>
    <name type="synonym">Filaria loa</name>
    <dbReference type="NCBI Taxonomy" id="7209"/>
    <lineage>
        <taxon>Eukaryota</taxon>
        <taxon>Metazoa</taxon>
        <taxon>Ecdysozoa</taxon>
        <taxon>Nematoda</taxon>
        <taxon>Chromadorea</taxon>
        <taxon>Rhabditida</taxon>
        <taxon>Spirurina</taxon>
        <taxon>Spiruromorpha</taxon>
        <taxon>Filarioidea</taxon>
        <taxon>Onchocercidae</taxon>
        <taxon>Loa</taxon>
    </lineage>
</organism>
<evidence type="ECO:0000256" key="1">
    <source>
        <dbReference type="SAM" id="MobiDB-lite"/>
    </source>
</evidence>
<dbReference type="AlphaFoldDB" id="A0A1I7VBH1"/>
<proteinExistence type="predicted"/>
<reference evidence="3" key="2">
    <citation type="submission" date="2016-11" db="UniProtKB">
        <authorList>
            <consortium name="WormBaseParasite"/>
        </authorList>
    </citation>
    <scope>IDENTIFICATION</scope>
</reference>
<dbReference type="WBParaSite" id="EN70_11963">
    <property type="protein sequence ID" value="EN70_11963"/>
    <property type="gene ID" value="EN70_11963"/>
</dbReference>